<keyword evidence="1" id="KW-0472">Membrane</keyword>
<dbReference type="AlphaFoldDB" id="A0A427ABX9"/>
<sequence length="161" mass="16807">MGLNASKRVDQALTSSPEFDAACEAVYDRCRAEAQHAFPGVRRYQLLDAAARLHAELGALLLVRRWVPAPPGRAQVDAAFRRTIQGSTEDLNPTDFRAFAADLFRDAVMAGAGGAVLRLVPIGAIGIAGVGVATRAGAEVVARVMGVYAAGVAAAVYLSLS</sequence>
<dbReference type="Proteomes" id="UP000287651">
    <property type="component" value="Unassembled WGS sequence"/>
</dbReference>
<protein>
    <submittedName>
        <fullName evidence="2">Uncharacterized protein</fullName>
    </submittedName>
</protein>
<dbReference type="PANTHER" id="PTHR36743">
    <property type="entry name" value="OS04G0495300 PROTEIN"/>
    <property type="match status" value="1"/>
</dbReference>
<evidence type="ECO:0000256" key="1">
    <source>
        <dbReference type="SAM" id="Phobius"/>
    </source>
</evidence>
<comment type="caution">
    <text evidence="2">The sequence shown here is derived from an EMBL/GenBank/DDBJ whole genome shotgun (WGS) entry which is preliminary data.</text>
</comment>
<accession>A0A427ABX9</accession>
<evidence type="ECO:0000313" key="3">
    <source>
        <dbReference type="Proteomes" id="UP000287651"/>
    </source>
</evidence>
<feature type="transmembrane region" description="Helical" evidence="1">
    <location>
        <begin position="115"/>
        <end position="134"/>
    </location>
</feature>
<dbReference type="EMBL" id="AMZH03002999">
    <property type="protein sequence ID" value="RRT73744.1"/>
    <property type="molecule type" value="Genomic_DNA"/>
</dbReference>
<reference evidence="2 3" key="1">
    <citation type="journal article" date="2014" name="Agronomy (Basel)">
        <title>A Draft Genome Sequence for Ensete ventricosum, the Drought-Tolerant Tree Against Hunger.</title>
        <authorList>
            <person name="Harrison J."/>
            <person name="Moore K.A."/>
            <person name="Paszkiewicz K."/>
            <person name="Jones T."/>
            <person name="Grant M."/>
            <person name="Ambacheew D."/>
            <person name="Muzemil S."/>
            <person name="Studholme D.J."/>
        </authorList>
    </citation>
    <scope>NUCLEOTIDE SEQUENCE [LARGE SCALE GENOMIC DNA]</scope>
</reference>
<keyword evidence="1" id="KW-0812">Transmembrane</keyword>
<name>A0A427ABX9_ENSVE</name>
<feature type="transmembrane region" description="Helical" evidence="1">
    <location>
        <begin position="140"/>
        <end position="160"/>
    </location>
</feature>
<gene>
    <name evidence="2" type="ORF">B296_00025557</name>
</gene>
<organism evidence="2 3">
    <name type="scientific">Ensete ventricosum</name>
    <name type="common">Abyssinian banana</name>
    <name type="synonym">Musa ensete</name>
    <dbReference type="NCBI Taxonomy" id="4639"/>
    <lineage>
        <taxon>Eukaryota</taxon>
        <taxon>Viridiplantae</taxon>
        <taxon>Streptophyta</taxon>
        <taxon>Embryophyta</taxon>
        <taxon>Tracheophyta</taxon>
        <taxon>Spermatophyta</taxon>
        <taxon>Magnoliopsida</taxon>
        <taxon>Liliopsida</taxon>
        <taxon>Zingiberales</taxon>
        <taxon>Musaceae</taxon>
        <taxon>Ensete</taxon>
    </lineage>
</organism>
<dbReference type="PANTHER" id="PTHR36743:SF1">
    <property type="entry name" value="OS04G0495300 PROTEIN"/>
    <property type="match status" value="1"/>
</dbReference>
<keyword evidence="1" id="KW-1133">Transmembrane helix</keyword>
<evidence type="ECO:0000313" key="2">
    <source>
        <dbReference type="EMBL" id="RRT73744.1"/>
    </source>
</evidence>
<proteinExistence type="predicted"/>